<organism evidence="1 2">
    <name type="scientific">Microbulbifer aggregans</name>
    <dbReference type="NCBI Taxonomy" id="1769779"/>
    <lineage>
        <taxon>Bacteria</taxon>
        <taxon>Pseudomonadati</taxon>
        <taxon>Pseudomonadota</taxon>
        <taxon>Gammaproteobacteria</taxon>
        <taxon>Cellvibrionales</taxon>
        <taxon>Microbulbiferaceae</taxon>
        <taxon>Microbulbifer</taxon>
    </lineage>
</organism>
<dbReference type="PATRIC" id="fig|1769779.3.peg.3293"/>
<name>A0A1C9WBY9_9GAMM</name>
<keyword evidence="1" id="KW-0326">Glycosidase</keyword>
<dbReference type="GO" id="GO:0008725">
    <property type="term" value="F:DNA-3-methyladenine glycosylase activity"/>
    <property type="evidence" value="ECO:0007669"/>
    <property type="project" value="UniProtKB-EC"/>
</dbReference>
<dbReference type="AlphaFoldDB" id="A0A1C9WBY9"/>
<dbReference type="InterPro" id="IPR005019">
    <property type="entry name" value="Adenine_glyco"/>
</dbReference>
<accession>A0A1C9WBY9</accession>
<proteinExistence type="predicted"/>
<dbReference type="Gene3D" id="1.10.340.30">
    <property type="entry name" value="Hypothetical protein, domain 2"/>
    <property type="match status" value="1"/>
</dbReference>
<dbReference type="EC" id="3.2.2.20" evidence="1"/>
<reference evidence="2" key="1">
    <citation type="submission" date="2016-01" db="EMBL/GenBank/DDBJ databases">
        <title>Complete genome sequence of Microbulbifer sp. CCB-MM1, a halophile isolated from Matang Mangrove Forest, Perak.</title>
        <authorList>
            <person name="Moh T.H."/>
            <person name="Dinesh B."/>
            <person name="Lau N.-S."/>
            <person name="Go F."/>
            <person name="Alexander Chong S.-C."/>
        </authorList>
    </citation>
    <scope>NUCLEOTIDE SEQUENCE [LARGE SCALE GENOMIC DNA]</scope>
    <source>
        <strain evidence="2">CCB-MM1</strain>
    </source>
</reference>
<dbReference type="EMBL" id="CP014143">
    <property type="protein sequence ID" value="AOS98675.1"/>
    <property type="molecule type" value="Genomic_DNA"/>
</dbReference>
<gene>
    <name evidence="1" type="primary">tag_2</name>
    <name evidence="1" type="ORF">AUP74_03309</name>
</gene>
<keyword evidence="2" id="KW-1185">Reference proteome</keyword>
<dbReference type="InterPro" id="IPR052891">
    <property type="entry name" value="DNA-3mA_glycosylase"/>
</dbReference>
<dbReference type="SUPFAM" id="SSF48150">
    <property type="entry name" value="DNA-glycosylase"/>
    <property type="match status" value="1"/>
</dbReference>
<dbReference type="PANTHER" id="PTHR30037:SF3">
    <property type="entry name" value="BLR0857 PROTEIN"/>
    <property type="match status" value="1"/>
</dbReference>
<dbReference type="STRING" id="1769779.AUP74_03309"/>
<evidence type="ECO:0000313" key="2">
    <source>
        <dbReference type="Proteomes" id="UP000095672"/>
    </source>
</evidence>
<dbReference type="RefSeq" id="WP_069948506.1">
    <property type="nucleotide sequence ID" value="NZ_CP014143.1"/>
</dbReference>
<dbReference type="PANTHER" id="PTHR30037">
    <property type="entry name" value="DNA-3-METHYLADENINE GLYCOSYLASE 1"/>
    <property type="match status" value="1"/>
</dbReference>
<dbReference type="GO" id="GO:0006284">
    <property type="term" value="P:base-excision repair"/>
    <property type="evidence" value="ECO:0007669"/>
    <property type="project" value="InterPro"/>
</dbReference>
<keyword evidence="1" id="KW-0378">Hydrolase</keyword>
<dbReference type="InterPro" id="IPR011257">
    <property type="entry name" value="DNA_glycosylase"/>
</dbReference>
<dbReference type="Proteomes" id="UP000095672">
    <property type="component" value="Chromosome"/>
</dbReference>
<protein>
    <submittedName>
        <fullName evidence="1">DNA-3-methyladenine glycosylase 1</fullName>
        <ecNumber evidence="1">3.2.2.20</ecNumber>
    </submittedName>
</protein>
<dbReference type="OrthoDB" id="9795156at2"/>
<evidence type="ECO:0000313" key="1">
    <source>
        <dbReference type="EMBL" id="AOS98675.1"/>
    </source>
</evidence>
<sequence length="222" mass="25192">MRSFDDIEAPVIERFGSRKALDAELAKPKSKAVLRKVPDDRWLSEASRAVMQAGFNWTVVRKKWSRIEEIFHGFDLHHCAFMPDEGLEDVMKQDGMIRHWAKTKAIRDNATFFFELSRSHNGLGNYFASWEPTSYVENLRALQKGGSRLGGRTGQIFLRRMGVDSPIFSPDMVLALVREGVVLKSPSSKKDLTAVQEALTQWQSESKRSLNEISQILAYSVG</sequence>
<dbReference type="Pfam" id="PF03352">
    <property type="entry name" value="Adenine_glyco"/>
    <property type="match status" value="1"/>
</dbReference>
<dbReference type="KEGG" id="micc:AUP74_03309"/>